<evidence type="ECO:0000256" key="9">
    <source>
        <dbReference type="PIRNR" id="PIRNR017215"/>
    </source>
</evidence>
<sequence length="234" mass="27098">MRRFGLAAFDDQKEGKYESISNTVLERQSQELNEQLVVFQEKLITFAKKHNREIQGNPEFRSKFMRMCASIGIDPLSLFDKNEHLFDLNDFYYEICVKVIEICRQTKDKNGGVISFDELEKGFFRNVNVEIGDLENSIKMLESLESGFEIFEIRGKKFLRSVPNELTDDHTRILEICSILGYASISLLRANLNWTSVRSRAAVVEMVANGILWTDEQADAETLYWDPSWMVKSL</sequence>
<gene>
    <name evidence="10" type="ORF">HG535_0H01860</name>
</gene>
<dbReference type="InterPro" id="IPR040608">
    <property type="entry name" value="Snf8/Vps36"/>
</dbReference>
<dbReference type="OrthoDB" id="283883at2759"/>
<evidence type="ECO:0000256" key="1">
    <source>
        <dbReference type="ARBA" id="ARBA00004481"/>
    </source>
</evidence>
<dbReference type="RefSeq" id="XP_037146584.1">
    <property type="nucleotide sequence ID" value="XM_037290689.1"/>
</dbReference>
<evidence type="ECO:0000256" key="2">
    <source>
        <dbReference type="ARBA" id="ARBA00004496"/>
    </source>
</evidence>
<dbReference type="Proteomes" id="UP000509704">
    <property type="component" value="Chromosome 8"/>
</dbReference>
<dbReference type="Pfam" id="PF04157">
    <property type="entry name" value="EAP30"/>
    <property type="match status" value="1"/>
</dbReference>
<dbReference type="InterPro" id="IPR036388">
    <property type="entry name" value="WH-like_DNA-bd_sf"/>
</dbReference>
<reference evidence="10 11" key="1">
    <citation type="submission" date="2020-07" db="EMBL/GenBank/DDBJ databases">
        <title>The yeast mating-type switching endonuclease HO is a domesticated member of an unorthodox homing genetic element family.</title>
        <authorList>
            <person name="Coughlan A.Y."/>
            <person name="Lombardi L."/>
            <person name="Braun-Galleani S."/>
            <person name="Martos A.R."/>
            <person name="Galeote V."/>
            <person name="Bigey F."/>
            <person name="Dequin S."/>
            <person name="Byrne K.P."/>
            <person name="Wolfe K.H."/>
        </authorList>
    </citation>
    <scope>NUCLEOTIDE SEQUENCE [LARGE SCALE GENOMIC DNA]</scope>
    <source>
        <strain evidence="10 11">NRRL Y-6702</strain>
    </source>
</reference>
<dbReference type="Gene3D" id="6.10.140.180">
    <property type="match status" value="1"/>
</dbReference>
<dbReference type="GO" id="GO:0043328">
    <property type="term" value="P:protein transport to vacuole involved in ubiquitin-dependent protein catabolic process via the multivesicular body sorting pathway"/>
    <property type="evidence" value="ECO:0007669"/>
    <property type="project" value="TreeGrafter"/>
</dbReference>
<dbReference type="InterPro" id="IPR016689">
    <property type="entry name" value="ESCRT-2_cplx_Snf8"/>
</dbReference>
<accession>A0A7H9BA21</accession>
<dbReference type="SUPFAM" id="SSF46785">
    <property type="entry name" value="Winged helix' DNA-binding domain"/>
    <property type="match status" value="2"/>
</dbReference>
<keyword evidence="5" id="KW-0963">Cytoplasm</keyword>
<dbReference type="PANTHER" id="PTHR12806:SF0">
    <property type="entry name" value="VACUOLAR-SORTING PROTEIN SNF8"/>
    <property type="match status" value="1"/>
</dbReference>
<evidence type="ECO:0000256" key="3">
    <source>
        <dbReference type="ARBA" id="ARBA00009834"/>
    </source>
</evidence>
<dbReference type="PIRSF" id="PIRSF017215">
    <property type="entry name" value="ESCRT2_Vps22"/>
    <property type="match status" value="1"/>
</dbReference>
<evidence type="ECO:0000256" key="6">
    <source>
        <dbReference type="ARBA" id="ARBA00022753"/>
    </source>
</evidence>
<keyword evidence="11" id="KW-1185">Reference proteome</keyword>
<organism evidence="10 11">
    <name type="scientific">Zygotorulaspora mrakii</name>
    <name type="common">Zygosaccharomyces mrakii</name>
    <dbReference type="NCBI Taxonomy" id="42260"/>
    <lineage>
        <taxon>Eukaryota</taxon>
        <taxon>Fungi</taxon>
        <taxon>Dikarya</taxon>
        <taxon>Ascomycota</taxon>
        <taxon>Saccharomycotina</taxon>
        <taxon>Saccharomycetes</taxon>
        <taxon>Saccharomycetales</taxon>
        <taxon>Saccharomycetaceae</taxon>
        <taxon>Zygotorulaspora</taxon>
    </lineage>
</organism>
<dbReference type="GO" id="GO:0000814">
    <property type="term" value="C:ESCRT II complex"/>
    <property type="evidence" value="ECO:0007669"/>
    <property type="project" value="UniProtKB-UniRule"/>
</dbReference>
<keyword evidence="7 9" id="KW-0653">Protein transport</keyword>
<comment type="subcellular location">
    <subcellularLocation>
        <location evidence="2">Cytoplasm</location>
    </subcellularLocation>
    <subcellularLocation>
        <location evidence="1">Endosome membrane</location>
        <topology evidence="1">Peripheral membrane protein</topology>
    </subcellularLocation>
</comment>
<name>A0A7H9BA21_ZYGMR</name>
<keyword evidence="6" id="KW-0967">Endosome</keyword>
<dbReference type="InterPro" id="IPR036390">
    <property type="entry name" value="WH_DNA-bd_sf"/>
</dbReference>
<comment type="function">
    <text evidence="9">Component of the endosomal sorting complex required for transport II (ESCRT-II), which is required for multivesicular body (MVB) formation and sorting of endosomal cargo proteins into MVBs.</text>
</comment>
<dbReference type="AlphaFoldDB" id="A0A7H9BA21"/>
<evidence type="ECO:0000313" key="11">
    <source>
        <dbReference type="Proteomes" id="UP000509704"/>
    </source>
</evidence>
<evidence type="ECO:0000256" key="5">
    <source>
        <dbReference type="ARBA" id="ARBA00022490"/>
    </source>
</evidence>
<evidence type="ECO:0000313" key="10">
    <source>
        <dbReference type="EMBL" id="QLG74859.1"/>
    </source>
</evidence>
<evidence type="ECO:0000256" key="8">
    <source>
        <dbReference type="ARBA" id="ARBA00023136"/>
    </source>
</evidence>
<dbReference type="Gene3D" id="1.10.10.10">
    <property type="entry name" value="Winged helix-like DNA-binding domain superfamily/Winged helix DNA-binding domain"/>
    <property type="match status" value="2"/>
</dbReference>
<dbReference type="EMBL" id="CP058611">
    <property type="protein sequence ID" value="QLG74859.1"/>
    <property type="molecule type" value="Genomic_DNA"/>
</dbReference>
<dbReference type="FunFam" id="1.10.10.10:FF:000397">
    <property type="entry name" value="Vacuolar-sorting protein SNF8"/>
    <property type="match status" value="1"/>
</dbReference>
<protein>
    <recommendedName>
        <fullName evidence="9">Vacuolar-sorting protein SNF8</fullName>
    </recommendedName>
</protein>
<proteinExistence type="inferred from homology"/>
<keyword evidence="4 9" id="KW-0813">Transport</keyword>
<dbReference type="PANTHER" id="PTHR12806">
    <property type="entry name" value="EAP30 SUBUNIT OF ELL COMPLEX"/>
    <property type="match status" value="1"/>
</dbReference>
<comment type="subunit">
    <text evidence="9">Component of the endosomal sorting complex required for transport II (ESCRT-II).</text>
</comment>
<comment type="similarity">
    <text evidence="3 9">Belongs to the SNF8 family.</text>
</comment>
<dbReference type="GeneID" id="59238662"/>
<dbReference type="KEGG" id="zmk:HG535_0H01860"/>
<evidence type="ECO:0000256" key="7">
    <source>
        <dbReference type="ARBA" id="ARBA00022927"/>
    </source>
</evidence>
<evidence type="ECO:0000256" key="4">
    <source>
        <dbReference type="ARBA" id="ARBA00022448"/>
    </source>
</evidence>
<keyword evidence="8" id="KW-0472">Membrane</keyword>